<reference evidence="8" key="1">
    <citation type="journal article" date="2016" name="Insect Biochem. Mol. Biol.">
        <title>Comparative transcriptome analysis of chemosensory genes in two sister leaf beetles provides insights into chemosensory speciation.</title>
        <authorList>
            <person name="Zhang B."/>
            <person name="Zhang W."/>
            <person name="Nie R.E."/>
            <person name="Li W.Z."/>
            <person name="Segraves K.A."/>
            <person name="Yang X.K."/>
            <person name="Xue H.J."/>
        </authorList>
    </citation>
    <scope>NUCLEOTIDE SEQUENCE</scope>
</reference>
<keyword evidence="4 7" id="KW-0732">Signal</keyword>
<dbReference type="InterPro" id="IPR036728">
    <property type="entry name" value="PBP_GOBP_sf"/>
</dbReference>
<organism evidence="8">
    <name type="scientific">Pyrrhalta maculicollis</name>
    <dbReference type="NCBI Taxonomy" id="226885"/>
    <lineage>
        <taxon>Eukaryota</taxon>
        <taxon>Metazoa</taxon>
        <taxon>Ecdysozoa</taxon>
        <taxon>Arthropoda</taxon>
        <taxon>Hexapoda</taxon>
        <taxon>Insecta</taxon>
        <taxon>Pterygota</taxon>
        <taxon>Neoptera</taxon>
        <taxon>Endopterygota</taxon>
        <taxon>Coleoptera</taxon>
        <taxon>Polyphaga</taxon>
        <taxon>Cucujiformia</taxon>
        <taxon>Chrysomeloidea</taxon>
        <taxon>Chrysomelidae</taxon>
        <taxon>Galerucinae</taxon>
        <taxon>Coelomerites</taxon>
        <taxon>Pyrrhalta</taxon>
    </lineage>
</organism>
<sequence>MKLFISFLIVAIVCCANAELTAEQKEKVKGYHKECIDVTGANPDLVKQAREGKFADDEKLKNHILCVSKKIGFQNDAGDIQTDVLKHKLGAALGDQAVADQLISTCAQPKANPAETAFQTLKCYYEKTPTHVSFI</sequence>
<accession>A0A1J0KKD4</accession>
<comment type="function">
    <text evidence="6">May be a carrier protein for lipids.</text>
</comment>
<dbReference type="SMART" id="SM00708">
    <property type="entry name" value="PhBP"/>
    <property type="match status" value="1"/>
</dbReference>
<dbReference type="GO" id="GO:0007608">
    <property type="term" value="P:sensory perception of smell"/>
    <property type="evidence" value="ECO:0007669"/>
    <property type="project" value="TreeGrafter"/>
</dbReference>
<evidence type="ECO:0000256" key="1">
    <source>
        <dbReference type="ARBA" id="ARBA00004613"/>
    </source>
</evidence>
<dbReference type="FunFam" id="1.10.238.20:FF:000001">
    <property type="entry name" value="General odorant-binding protein lush"/>
    <property type="match status" value="1"/>
</dbReference>
<dbReference type="PANTHER" id="PTHR11857:SF43">
    <property type="entry name" value="GEO07291P1-RELATED"/>
    <property type="match status" value="1"/>
</dbReference>
<dbReference type="AlphaFoldDB" id="A0A1J0KKD4"/>
<evidence type="ECO:0000256" key="5">
    <source>
        <dbReference type="ARBA" id="ARBA00023180"/>
    </source>
</evidence>
<dbReference type="Gene3D" id="1.10.238.20">
    <property type="entry name" value="Pheromone/general odorant binding protein domain"/>
    <property type="match status" value="1"/>
</dbReference>
<proteinExistence type="evidence at transcript level"/>
<dbReference type="GO" id="GO:0005549">
    <property type="term" value="F:odorant binding"/>
    <property type="evidence" value="ECO:0007669"/>
    <property type="project" value="InterPro"/>
</dbReference>
<dbReference type="EMBL" id="KX290616">
    <property type="protein sequence ID" value="APC94187.1"/>
    <property type="molecule type" value="mRNA"/>
</dbReference>
<keyword evidence="3" id="KW-0964">Secreted</keyword>
<dbReference type="InterPro" id="IPR006170">
    <property type="entry name" value="PBP/GOBP"/>
</dbReference>
<feature type="signal peptide" evidence="7">
    <location>
        <begin position="1"/>
        <end position="18"/>
    </location>
</feature>
<dbReference type="Pfam" id="PF01395">
    <property type="entry name" value="PBP_GOBP"/>
    <property type="match status" value="1"/>
</dbReference>
<evidence type="ECO:0000256" key="6">
    <source>
        <dbReference type="ARBA" id="ARBA00056866"/>
    </source>
</evidence>
<name>A0A1J0KKD4_9CUCU</name>
<dbReference type="SUPFAM" id="SSF47565">
    <property type="entry name" value="Insect pheromone/odorant-binding proteins"/>
    <property type="match status" value="1"/>
</dbReference>
<evidence type="ECO:0000256" key="3">
    <source>
        <dbReference type="ARBA" id="ARBA00022525"/>
    </source>
</evidence>
<dbReference type="CDD" id="cd23992">
    <property type="entry name" value="PBP_GOBP"/>
    <property type="match status" value="1"/>
</dbReference>
<comment type="similarity">
    <text evidence="2">Belongs to the PBP/GOBP family.</text>
</comment>
<feature type="chain" id="PRO_5013108406" evidence="7">
    <location>
        <begin position="19"/>
        <end position="135"/>
    </location>
</feature>
<dbReference type="GO" id="GO:0005615">
    <property type="term" value="C:extracellular space"/>
    <property type="evidence" value="ECO:0007669"/>
    <property type="project" value="TreeGrafter"/>
</dbReference>
<comment type="subcellular location">
    <subcellularLocation>
        <location evidence="1">Secreted</location>
    </subcellularLocation>
</comment>
<evidence type="ECO:0000313" key="8">
    <source>
        <dbReference type="EMBL" id="APC94187.1"/>
    </source>
</evidence>
<evidence type="ECO:0000256" key="4">
    <source>
        <dbReference type="ARBA" id="ARBA00022729"/>
    </source>
</evidence>
<evidence type="ECO:0000256" key="2">
    <source>
        <dbReference type="ARBA" id="ARBA00008098"/>
    </source>
</evidence>
<dbReference type="PANTHER" id="PTHR11857">
    <property type="entry name" value="ODORANT BINDING PROTEIN-RELATED"/>
    <property type="match status" value="1"/>
</dbReference>
<keyword evidence="5" id="KW-0325">Glycoprotein</keyword>
<evidence type="ECO:0000256" key="7">
    <source>
        <dbReference type="SAM" id="SignalP"/>
    </source>
</evidence>
<protein>
    <submittedName>
        <fullName evidence="8">Odorant-binding protein 28</fullName>
    </submittedName>
</protein>